<dbReference type="GO" id="GO:0031982">
    <property type="term" value="C:vesicle"/>
    <property type="evidence" value="ECO:0007669"/>
    <property type="project" value="TreeGrafter"/>
</dbReference>
<evidence type="ECO:0000256" key="2">
    <source>
        <dbReference type="SAM" id="SignalP"/>
    </source>
</evidence>
<dbReference type="SUPFAM" id="SSF54403">
    <property type="entry name" value="Cystatin/monellin"/>
    <property type="match status" value="1"/>
</dbReference>
<dbReference type="GO" id="GO:0005615">
    <property type="term" value="C:extracellular space"/>
    <property type="evidence" value="ECO:0007669"/>
    <property type="project" value="TreeGrafter"/>
</dbReference>
<evidence type="ECO:0000313" key="7">
    <source>
        <dbReference type="Proteomes" id="UP000483820"/>
    </source>
</evidence>
<dbReference type="PANTHER" id="PTHR46186:SF14">
    <property type="entry name" value="CYSTATIN CPI-1"/>
    <property type="match status" value="1"/>
</dbReference>
<feature type="domain" description="Cystatin" evidence="3">
    <location>
        <begin position="20"/>
        <end position="133"/>
    </location>
</feature>
<evidence type="ECO:0000313" key="4">
    <source>
        <dbReference type="EMBL" id="KAF1757189.1"/>
    </source>
</evidence>
<feature type="non-terminal residue" evidence="5">
    <location>
        <position position="1"/>
    </location>
</feature>
<feature type="chain" id="PRO_5044571714" description="Cystatin domain-containing protein" evidence="2">
    <location>
        <begin position="20"/>
        <end position="139"/>
    </location>
</feature>
<dbReference type="Pfam" id="PF00031">
    <property type="entry name" value="Cystatin"/>
    <property type="match status" value="1"/>
</dbReference>
<name>A0A261AIK0_CAERE</name>
<comment type="similarity">
    <text evidence="1">Belongs to the cystatin family.</text>
</comment>
<feature type="signal peptide" evidence="2">
    <location>
        <begin position="1"/>
        <end position="19"/>
    </location>
</feature>
<comment type="caution">
    <text evidence="5">The sequence shown here is derived from an EMBL/GenBank/DDBJ whole genome shotgun (WGS) entry which is preliminary data.</text>
</comment>
<dbReference type="PANTHER" id="PTHR46186">
    <property type="entry name" value="CYSTATIN"/>
    <property type="match status" value="1"/>
</dbReference>
<dbReference type="EMBL" id="NMWX01000006">
    <property type="protein sequence ID" value="OZF97931.1"/>
    <property type="molecule type" value="Genomic_DNA"/>
</dbReference>
<reference evidence="4 7" key="3">
    <citation type="submission" date="2019-12" db="EMBL/GenBank/DDBJ databases">
        <title>Chromosome-level assembly of the Caenorhabditis remanei genome.</title>
        <authorList>
            <person name="Teterina A.A."/>
            <person name="Willis J.H."/>
            <person name="Phillips P.C."/>
        </authorList>
    </citation>
    <scope>NUCLEOTIDE SEQUENCE [LARGE SCALE GENOMIC DNA]</scope>
    <source>
        <strain evidence="4 7">PX506</strain>
        <tissue evidence="4">Whole organism</tissue>
    </source>
</reference>
<reference evidence="6" key="1">
    <citation type="submission" date="2017-08" db="EMBL/GenBank/DDBJ databases">
        <authorList>
            <person name="Fierst J.L."/>
        </authorList>
    </citation>
    <scope>NUCLEOTIDE SEQUENCE [LARGE SCALE GENOMIC DNA]</scope>
    <source>
        <strain evidence="6">PX439</strain>
    </source>
</reference>
<dbReference type="SMART" id="SM00043">
    <property type="entry name" value="CY"/>
    <property type="match status" value="1"/>
</dbReference>
<evidence type="ECO:0000313" key="6">
    <source>
        <dbReference type="Proteomes" id="UP000216624"/>
    </source>
</evidence>
<dbReference type="CDD" id="cd00042">
    <property type="entry name" value="CY"/>
    <property type="match status" value="1"/>
</dbReference>
<dbReference type="AlphaFoldDB" id="A0A261AIK0"/>
<keyword evidence="6" id="KW-1185">Reference proteome</keyword>
<gene>
    <name evidence="5" type="ORF">FL82_04287</name>
    <name evidence="4" type="ORF">GCK72_013644</name>
</gene>
<dbReference type="InterPro" id="IPR046350">
    <property type="entry name" value="Cystatin_sf"/>
</dbReference>
<dbReference type="Proteomes" id="UP000216624">
    <property type="component" value="Unassembled WGS sequence"/>
</dbReference>
<dbReference type="Proteomes" id="UP000483820">
    <property type="component" value="Chromosome IV"/>
</dbReference>
<organism evidence="5 6">
    <name type="scientific">Caenorhabditis remanei</name>
    <name type="common">Caenorhabditis vulgaris</name>
    <dbReference type="NCBI Taxonomy" id="31234"/>
    <lineage>
        <taxon>Eukaryota</taxon>
        <taxon>Metazoa</taxon>
        <taxon>Ecdysozoa</taxon>
        <taxon>Nematoda</taxon>
        <taxon>Chromadorea</taxon>
        <taxon>Rhabditida</taxon>
        <taxon>Rhabditina</taxon>
        <taxon>Rhabditomorpha</taxon>
        <taxon>Rhabditoidea</taxon>
        <taxon>Rhabditidae</taxon>
        <taxon>Peloderinae</taxon>
        <taxon>Caenorhabditis</taxon>
    </lineage>
</organism>
<protein>
    <recommendedName>
        <fullName evidence="3">Cystatin domain-containing protein</fullName>
    </recommendedName>
</protein>
<sequence length="139" mass="14905">MHSAFIIAAVLVVANGVNGQLAGGLSDVNATEYTNTAWKSVPEINEKNNGQTYLVPIKVVKAQVQVVAGTNTVLEVLVGESTCTKGGSVTAEKVTSANCQLKSGGQRSLYKVSIWEKPWENFEQITAEKIRDVPAEEKI</sequence>
<reference evidence="5" key="2">
    <citation type="submission" date="2017-08" db="EMBL/GenBank/DDBJ databases">
        <authorList>
            <person name="de Groot N.N."/>
        </authorList>
    </citation>
    <scope>NUCLEOTIDE SEQUENCE [LARGE SCALE GENOMIC DNA]</scope>
    <source>
        <strain evidence="5">PX439</strain>
    </source>
</reference>
<dbReference type="GO" id="GO:0004869">
    <property type="term" value="F:cysteine-type endopeptidase inhibitor activity"/>
    <property type="evidence" value="ECO:0007669"/>
    <property type="project" value="InterPro"/>
</dbReference>
<keyword evidence="2" id="KW-0732">Signal</keyword>
<evidence type="ECO:0000256" key="1">
    <source>
        <dbReference type="ARBA" id="ARBA00009403"/>
    </source>
</evidence>
<proteinExistence type="inferred from homology"/>
<dbReference type="Gene3D" id="3.10.450.10">
    <property type="match status" value="1"/>
</dbReference>
<dbReference type="InterPro" id="IPR000010">
    <property type="entry name" value="Cystatin_dom"/>
</dbReference>
<accession>A0A261AIK0</accession>
<dbReference type="GO" id="GO:0005737">
    <property type="term" value="C:cytoplasm"/>
    <property type="evidence" value="ECO:0007669"/>
    <property type="project" value="TreeGrafter"/>
</dbReference>
<evidence type="ECO:0000313" key="5">
    <source>
        <dbReference type="EMBL" id="OZF97931.1"/>
    </source>
</evidence>
<dbReference type="EMBL" id="WUAV01000004">
    <property type="protein sequence ID" value="KAF1757189.1"/>
    <property type="molecule type" value="Genomic_DNA"/>
</dbReference>
<evidence type="ECO:0000259" key="3">
    <source>
        <dbReference type="SMART" id="SM00043"/>
    </source>
</evidence>